<reference evidence="2 3" key="1">
    <citation type="submission" date="2017-12" db="EMBL/GenBank/DDBJ databases">
        <title>Anaerobic carbon monoxide metabolism by Pleomorphomonas carboxyditropha sp. nov., a new mesophilic hydrogenogenic carboxidotroph.</title>
        <authorList>
            <person name="Esquivel-Elizondo S."/>
            <person name="Krajmalnik-Brown R."/>
        </authorList>
    </citation>
    <scope>NUCLEOTIDE SEQUENCE [LARGE SCALE GENOMIC DNA]</scope>
    <source>
        <strain evidence="2 3">R5-392</strain>
    </source>
</reference>
<comment type="similarity">
    <text evidence="1">Belongs to the LamB/PxpA family.</text>
</comment>
<dbReference type="GO" id="GO:0005975">
    <property type="term" value="P:carbohydrate metabolic process"/>
    <property type="evidence" value="ECO:0007669"/>
    <property type="project" value="InterPro"/>
</dbReference>
<dbReference type="SUPFAM" id="SSF88713">
    <property type="entry name" value="Glycoside hydrolase/deacetylase"/>
    <property type="match status" value="1"/>
</dbReference>
<organism evidence="2 3">
    <name type="scientific">Pleomorphomonas diazotrophica</name>
    <dbReference type="NCBI Taxonomy" id="1166257"/>
    <lineage>
        <taxon>Bacteria</taxon>
        <taxon>Pseudomonadati</taxon>
        <taxon>Pseudomonadota</taxon>
        <taxon>Alphaproteobacteria</taxon>
        <taxon>Hyphomicrobiales</taxon>
        <taxon>Pleomorphomonadaceae</taxon>
        <taxon>Pleomorphomonas</taxon>
    </lineage>
</organism>
<dbReference type="Proteomes" id="UP000233491">
    <property type="component" value="Unassembled WGS sequence"/>
</dbReference>
<dbReference type="NCBIfam" id="NF003816">
    <property type="entry name" value="PRK05406.1-5"/>
    <property type="match status" value="1"/>
</dbReference>
<dbReference type="HAMAP" id="MF_00691">
    <property type="entry name" value="PxpA"/>
    <property type="match status" value="1"/>
</dbReference>
<dbReference type="GO" id="GO:0017168">
    <property type="term" value="F:5-oxoprolinase (ATP-hydrolyzing) activity"/>
    <property type="evidence" value="ECO:0007669"/>
    <property type="project" value="UniProtKB-UniRule"/>
</dbReference>
<dbReference type="Gene3D" id="3.20.20.370">
    <property type="entry name" value="Glycoside hydrolase/deacetylase"/>
    <property type="match status" value="1"/>
</dbReference>
<dbReference type="PANTHER" id="PTHR30292:SF0">
    <property type="entry name" value="5-OXOPROLINASE SUBUNIT A"/>
    <property type="match status" value="1"/>
</dbReference>
<dbReference type="AlphaFoldDB" id="A0A1I4VGM3"/>
<dbReference type="GO" id="GO:0005524">
    <property type="term" value="F:ATP binding"/>
    <property type="evidence" value="ECO:0007669"/>
    <property type="project" value="UniProtKB-UniRule"/>
</dbReference>
<comment type="subunit">
    <text evidence="1">Forms a complex composed of PxpA, PxpB and PxpC.</text>
</comment>
<protein>
    <recommendedName>
        <fullName evidence="1">5-oxoprolinase subunit A</fullName>
        <shortName evidence="1">5-OPase subunit A</shortName>
        <ecNumber evidence="1">3.5.2.9</ecNumber>
    </recommendedName>
    <alternativeName>
        <fullName evidence="1">5-oxoprolinase (ATP-hydrolyzing) subunit A</fullName>
    </alternativeName>
</protein>
<keyword evidence="1" id="KW-0378">Hydrolase</keyword>
<sequence length="260" mass="26821">MTAVLPRAVDLNADLGEGFGAYRMGDDAALLDVVTSANVACGLHAGDPEIMAETFRLAKAGGVTVGAHPGFPDLWGFGRRVLPYSAGEIERLVAYQIGAAAALSALAGHPIAYVKLHGALANLAVVDPDVAAASVRAIKAVDASLACLAIAHGKQERLARDAGLHTYSEVYADRGYQDDGSLMPRNRPGAFIHDPAEAVERACRMVEAGEIVSVGGKTLPTSVDSICVHGDSPTAVVTARLLAERLAAEGVAFAPFAGKP</sequence>
<name>A0A1I4VGM3_9HYPH</name>
<evidence type="ECO:0000313" key="3">
    <source>
        <dbReference type="Proteomes" id="UP000233491"/>
    </source>
</evidence>
<proteinExistence type="inferred from homology"/>
<gene>
    <name evidence="1" type="primary">pxpA</name>
    <name evidence="2" type="ORF">CXZ10_01580</name>
</gene>
<keyword evidence="1" id="KW-0547">Nucleotide-binding</keyword>
<comment type="function">
    <text evidence="1">Catalyzes the cleavage of 5-oxoproline to form L-glutamate coupled to the hydrolysis of ATP to ADP and inorganic phosphate.</text>
</comment>
<comment type="catalytic activity">
    <reaction evidence="1">
        <text>5-oxo-L-proline + ATP + 2 H2O = L-glutamate + ADP + phosphate + H(+)</text>
        <dbReference type="Rhea" id="RHEA:10348"/>
        <dbReference type="ChEBI" id="CHEBI:15377"/>
        <dbReference type="ChEBI" id="CHEBI:15378"/>
        <dbReference type="ChEBI" id="CHEBI:29985"/>
        <dbReference type="ChEBI" id="CHEBI:30616"/>
        <dbReference type="ChEBI" id="CHEBI:43474"/>
        <dbReference type="ChEBI" id="CHEBI:58402"/>
        <dbReference type="ChEBI" id="CHEBI:456216"/>
        <dbReference type="EC" id="3.5.2.9"/>
    </reaction>
</comment>
<dbReference type="RefSeq" id="WP_101287204.1">
    <property type="nucleotide sequence ID" value="NZ_FOUQ01000011.1"/>
</dbReference>
<dbReference type="InterPro" id="IPR005501">
    <property type="entry name" value="LamB/YcsF/PxpA-like"/>
</dbReference>
<evidence type="ECO:0000256" key="1">
    <source>
        <dbReference type="HAMAP-Rule" id="MF_00691"/>
    </source>
</evidence>
<dbReference type="EMBL" id="PJNW01000002">
    <property type="protein sequence ID" value="PKR90107.1"/>
    <property type="molecule type" value="Genomic_DNA"/>
</dbReference>
<dbReference type="NCBIfam" id="NF003814">
    <property type="entry name" value="PRK05406.1-3"/>
    <property type="match status" value="1"/>
</dbReference>
<keyword evidence="3" id="KW-1185">Reference proteome</keyword>
<keyword evidence="1" id="KW-0067">ATP-binding</keyword>
<dbReference type="OrthoDB" id="9773478at2"/>
<dbReference type="InterPro" id="IPR011330">
    <property type="entry name" value="Glyco_hydro/deAcase_b/a-brl"/>
</dbReference>
<comment type="caution">
    <text evidence="2">The sequence shown here is derived from an EMBL/GenBank/DDBJ whole genome shotgun (WGS) entry which is preliminary data.</text>
</comment>
<accession>A0A1I4VGM3</accession>
<dbReference type="EC" id="3.5.2.9" evidence="1"/>
<dbReference type="Pfam" id="PF03746">
    <property type="entry name" value="LamB_YcsF"/>
    <property type="match status" value="1"/>
</dbReference>
<dbReference type="PANTHER" id="PTHR30292">
    <property type="entry name" value="UNCHARACTERIZED PROTEIN YBGL-RELATED"/>
    <property type="match status" value="1"/>
</dbReference>
<dbReference type="CDD" id="cd10787">
    <property type="entry name" value="LamB_YcsF_like"/>
    <property type="match status" value="1"/>
</dbReference>
<evidence type="ECO:0000313" key="2">
    <source>
        <dbReference type="EMBL" id="PKR90107.1"/>
    </source>
</evidence>